<evidence type="ECO:0000313" key="2">
    <source>
        <dbReference type="EMBL" id="GAH32394.1"/>
    </source>
</evidence>
<keyword evidence="1" id="KW-0175">Coiled coil</keyword>
<reference evidence="2" key="1">
    <citation type="journal article" date="2014" name="Front. Microbiol.">
        <title>High frequency of phylogenetically diverse reductive dehalogenase-homologous genes in deep subseafloor sedimentary metagenomes.</title>
        <authorList>
            <person name="Kawai M."/>
            <person name="Futagami T."/>
            <person name="Toyoda A."/>
            <person name="Takaki Y."/>
            <person name="Nishi S."/>
            <person name="Hori S."/>
            <person name="Arai W."/>
            <person name="Tsubouchi T."/>
            <person name="Morono Y."/>
            <person name="Uchiyama I."/>
            <person name="Ito T."/>
            <person name="Fujiyama A."/>
            <person name="Inagaki F."/>
            <person name="Takami H."/>
        </authorList>
    </citation>
    <scope>NUCLEOTIDE SEQUENCE</scope>
    <source>
        <strain evidence="2">Expedition CK06-06</strain>
    </source>
</reference>
<gene>
    <name evidence="2" type="ORF">S03H2_19782</name>
</gene>
<protein>
    <submittedName>
        <fullName evidence="2">Uncharacterized protein</fullName>
    </submittedName>
</protein>
<comment type="caution">
    <text evidence="2">The sequence shown here is derived from an EMBL/GenBank/DDBJ whole genome shotgun (WGS) entry which is preliminary data.</text>
</comment>
<organism evidence="2">
    <name type="scientific">marine sediment metagenome</name>
    <dbReference type="NCBI Taxonomy" id="412755"/>
    <lineage>
        <taxon>unclassified sequences</taxon>
        <taxon>metagenomes</taxon>
        <taxon>ecological metagenomes</taxon>
    </lineage>
</organism>
<dbReference type="AlphaFoldDB" id="X1FSQ1"/>
<feature type="coiled-coil region" evidence="1">
    <location>
        <begin position="16"/>
        <end position="43"/>
    </location>
</feature>
<feature type="non-terminal residue" evidence="2">
    <location>
        <position position="1"/>
    </location>
</feature>
<proteinExistence type="predicted"/>
<sequence>LNQLIQKYQEQKSTPKKRSKDVISEIKGRVKLLEEQVKFLMSEISVSKISVMKENGRDLLTVTTDLAEIKKFIKSIISPGESITIDELIEINEIQKIPLITLKHSIYDLIDENVFDVAEGNSRQKIGGKIGVLLRK</sequence>
<name>X1FSQ1_9ZZZZ</name>
<evidence type="ECO:0000256" key="1">
    <source>
        <dbReference type="SAM" id="Coils"/>
    </source>
</evidence>
<accession>X1FSQ1</accession>
<dbReference type="EMBL" id="BARU01010363">
    <property type="protein sequence ID" value="GAH32394.1"/>
    <property type="molecule type" value="Genomic_DNA"/>
</dbReference>